<keyword evidence="8" id="KW-1185">Reference proteome</keyword>
<dbReference type="InterPro" id="IPR009061">
    <property type="entry name" value="DNA-bd_dom_put_sf"/>
</dbReference>
<keyword evidence="4" id="KW-0804">Transcription</keyword>
<keyword evidence="5" id="KW-0175">Coiled coil</keyword>
<evidence type="ECO:0000256" key="5">
    <source>
        <dbReference type="SAM" id="Coils"/>
    </source>
</evidence>
<keyword evidence="1" id="KW-0678">Repressor</keyword>
<dbReference type="InterPro" id="IPR047057">
    <property type="entry name" value="MerR_fam"/>
</dbReference>
<evidence type="ECO:0000259" key="6">
    <source>
        <dbReference type="PROSITE" id="PS50937"/>
    </source>
</evidence>
<evidence type="ECO:0000313" key="8">
    <source>
        <dbReference type="Proteomes" id="UP001487305"/>
    </source>
</evidence>
<dbReference type="CDD" id="cd00592">
    <property type="entry name" value="HTH_MerR-like"/>
    <property type="match status" value="1"/>
</dbReference>
<evidence type="ECO:0000256" key="3">
    <source>
        <dbReference type="ARBA" id="ARBA00023125"/>
    </source>
</evidence>
<accession>A0ABV1JFJ9</accession>
<dbReference type="PROSITE" id="PS50937">
    <property type="entry name" value="HTH_MERR_2"/>
    <property type="match status" value="1"/>
</dbReference>
<feature type="coiled-coil region" evidence="5">
    <location>
        <begin position="88"/>
        <end position="118"/>
    </location>
</feature>
<keyword evidence="2" id="KW-0805">Transcription regulation</keyword>
<evidence type="ECO:0000256" key="2">
    <source>
        <dbReference type="ARBA" id="ARBA00023015"/>
    </source>
</evidence>
<evidence type="ECO:0000256" key="4">
    <source>
        <dbReference type="ARBA" id="ARBA00023163"/>
    </source>
</evidence>
<evidence type="ECO:0000256" key="1">
    <source>
        <dbReference type="ARBA" id="ARBA00022491"/>
    </source>
</evidence>
<evidence type="ECO:0000313" key="7">
    <source>
        <dbReference type="EMBL" id="MEQ3363865.1"/>
    </source>
</evidence>
<sequence>MEPTICYDIKDAARYLDVAPSTLRYWESAGLLRPERNAANDYRRYSVRELIDAGEVAFYRKLGVSVKDLKAYRDLTVKEIDGILDRTAEDIEFRIADLESMREQIERQRQLNACTEELLPDTMRHAMAGIERMAALDYSQADIWQVLVREPWRYGVLIEAAHPEAIVETVVDTPVGSGQALWKREDLAPGSQCLECLLRVDVEGDGSTARQLFSRAKAQGLDPIALVGSYLLTALEEPGGKRWDFYHAWIIG</sequence>
<comment type="caution">
    <text evidence="7">The sequence shown here is derived from an EMBL/GenBank/DDBJ whole genome shotgun (WGS) entry which is preliminary data.</text>
</comment>
<dbReference type="SUPFAM" id="SSF46955">
    <property type="entry name" value="Putative DNA-binding domain"/>
    <property type="match status" value="1"/>
</dbReference>
<name>A0ABV1JFJ9_9ACTN</name>
<dbReference type="PANTHER" id="PTHR30204">
    <property type="entry name" value="REDOX-CYCLING DRUG-SENSING TRANSCRIPTIONAL ACTIVATOR SOXR"/>
    <property type="match status" value="1"/>
</dbReference>
<dbReference type="SMART" id="SM00422">
    <property type="entry name" value="HTH_MERR"/>
    <property type="match status" value="1"/>
</dbReference>
<dbReference type="RefSeq" id="WP_102375154.1">
    <property type="nucleotide sequence ID" value="NZ_JBBNOP010000012.1"/>
</dbReference>
<gene>
    <name evidence="7" type="ORF">AAA083_12845</name>
</gene>
<dbReference type="Pfam" id="PF00376">
    <property type="entry name" value="MerR"/>
    <property type="match status" value="1"/>
</dbReference>
<keyword evidence="3" id="KW-0238">DNA-binding</keyword>
<protein>
    <submittedName>
        <fullName evidence="7">MerR family transcriptional regulator</fullName>
    </submittedName>
</protein>
<dbReference type="Gene3D" id="1.10.1660.10">
    <property type="match status" value="1"/>
</dbReference>
<dbReference type="Proteomes" id="UP001487305">
    <property type="component" value="Unassembled WGS sequence"/>
</dbReference>
<dbReference type="PANTHER" id="PTHR30204:SF69">
    <property type="entry name" value="MERR-FAMILY TRANSCRIPTIONAL REGULATOR"/>
    <property type="match status" value="1"/>
</dbReference>
<feature type="domain" description="HTH merR-type" evidence="6">
    <location>
        <begin position="6"/>
        <end position="75"/>
    </location>
</feature>
<dbReference type="EMBL" id="JBBNOP010000012">
    <property type="protein sequence ID" value="MEQ3363865.1"/>
    <property type="molecule type" value="Genomic_DNA"/>
</dbReference>
<proteinExistence type="predicted"/>
<organism evidence="7 8">
    <name type="scientific">Raoultibacter massiliensis</name>
    <dbReference type="NCBI Taxonomy" id="1852371"/>
    <lineage>
        <taxon>Bacteria</taxon>
        <taxon>Bacillati</taxon>
        <taxon>Actinomycetota</taxon>
        <taxon>Coriobacteriia</taxon>
        <taxon>Eggerthellales</taxon>
        <taxon>Eggerthellaceae</taxon>
        <taxon>Raoultibacter</taxon>
    </lineage>
</organism>
<dbReference type="InterPro" id="IPR000551">
    <property type="entry name" value="MerR-type_HTH_dom"/>
</dbReference>
<reference evidence="7 8" key="1">
    <citation type="submission" date="2024-04" db="EMBL/GenBank/DDBJ databases">
        <title>Human intestinal bacterial collection.</title>
        <authorList>
            <person name="Pauvert C."/>
            <person name="Hitch T.C.A."/>
            <person name="Clavel T."/>
        </authorList>
    </citation>
    <scope>NUCLEOTIDE SEQUENCE [LARGE SCALE GENOMIC DNA]</scope>
    <source>
        <strain evidence="7 8">CLA-KB-H42</strain>
    </source>
</reference>